<dbReference type="Proteomes" id="UP000501058">
    <property type="component" value="Chromosome"/>
</dbReference>
<dbReference type="Gene3D" id="3.40.50.1820">
    <property type="entry name" value="alpha/beta hydrolase"/>
    <property type="match status" value="2"/>
</dbReference>
<organism evidence="7 8">
    <name type="scientific">Propioniciclava coleopterorum</name>
    <dbReference type="NCBI Taxonomy" id="2714937"/>
    <lineage>
        <taxon>Bacteria</taxon>
        <taxon>Bacillati</taxon>
        <taxon>Actinomycetota</taxon>
        <taxon>Actinomycetes</taxon>
        <taxon>Propionibacteriales</taxon>
        <taxon>Propionibacteriaceae</taxon>
        <taxon>Propioniciclava</taxon>
    </lineage>
</organism>
<reference evidence="7 8" key="1">
    <citation type="submission" date="2020-03" db="EMBL/GenBank/DDBJ databases">
        <title>Propioniciclava sp. nov., isolated from Hydrophilus acuminatus.</title>
        <authorList>
            <person name="Hyun D.-W."/>
            <person name="Bae J.-W."/>
        </authorList>
    </citation>
    <scope>NUCLEOTIDE SEQUENCE [LARGE SCALE GENOMIC DNA]</scope>
    <source>
        <strain evidence="7 8">HDW11</strain>
    </source>
</reference>
<dbReference type="KEGG" id="prv:G7070_08720"/>
<name>A0A6G7Y6R5_9ACTN</name>
<evidence type="ECO:0000313" key="7">
    <source>
        <dbReference type="EMBL" id="QIK72338.1"/>
    </source>
</evidence>
<feature type="chain" id="PRO_5026025713" evidence="4">
    <location>
        <begin position="32"/>
        <end position="540"/>
    </location>
</feature>
<dbReference type="InterPro" id="IPR013595">
    <property type="entry name" value="Pept_S33_TAP-like_C"/>
</dbReference>
<evidence type="ECO:0000313" key="8">
    <source>
        <dbReference type="Proteomes" id="UP000501058"/>
    </source>
</evidence>
<accession>A0A6G7Y6R5</accession>
<dbReference type="AlphaFoldDB" id="A0A6G7Y6R5"/>
<gene>
    <name evidence="7" type="ORF">G7070_08720</name>
</gene>
<dbReference type="InterPro" id="IPR029058">
    <property type="entry name" value="AB_hydrolase_fold"/>
</dbReference>
<evidence type="ECO:0000256" key="2">
    <source>
        <dbReference type="ARBA" id="ARBA00022729"/>
    </source>
</evidence>
<dbReference type="GO" id="GO:0016787">
    <property type="term" value="F:hydrolase activity"/>
    <property type="evidence" value="ECO:0007669"/>
    <property type="project" value="UniProtKB-KW"/>
</dbReference>
<dbReference type="Pfam" id="PF08386">
    <property type="entry name" value="Abhydrolase_4"/>
    <property type="match status" value="1"/>
</dbReference>
<dbReference type="RefSeq" id="WP_166233414.1">
    <property type="nucleotide sequence ID" value="NZ_CP049865.1"/>
</dbReference>
<feature type="signal peptide" evidence="4">
    <location>
        <begin position="1"/>
        <end position="31"/>
    </location>
</feature>
<dbReference type="InterPro" id="IPR000073">
    <property type="entry name" value="AB_hydrolase_1"/>
</dbReference>
<dbReference type="PANTHER" id="PTHR43248:SF29">
    <property type="entry name" value="TRIPEPTIDYL AMINOPEPTIDASE"/>
    <property type="match status" value="1"/>
</dbReference>
<dbReference type="InterPro" id="IPR006311">
    <property type="entry name" value="TAT_signal"/>
</dbReference>
<dbReference type="Pfam" id="PF00561">
    <property type="entry name" value="Abhydrolase_1"/>
    <property type="match status" value="1"/>
</dbReference>
<dbReference type="SUPFAM" id="SSF53474">
    <property type="entry name" value="alpha/beta-Hydrolases"/>
    <property type="match status" value="1"/>
</dbReference>
<evidence type="ECO:0000256" key="3">
    <source>
        <dbReference type="ARBA" id="ARBA00022801"/>
    </source>
</evidence>
<keyword evidence="8" id="KW-1185">Reference proteome</keyword>
<proteinExistence type="inferred from homology"/>
<evidence type="ECO:0000259" key="6">
    <source>
        <dbReference type="Pfam" id="PF08386"/>
    </source>
</evidence>
<evidence type="ECO:0000256" key="1">
    <source>
        <dbReference type="ARBA" id="ARBA00010088"/>
    </source>
</evidence>
<feature type="domain" description="Peptidase S33 tripeptidyl aminopeptidase-like C-terminal" evidence="6">
    <location>
        <begin position="428"/>
        <end position="532"/>
    </location>
</feature>
<comment type="similarity">
    <text evidence="1">Belongs to the peptidase S33 family.</text>
</comment>
<protein>
    <submittedName>
        <fullName evidence="7">Alpha/beta hydrolase</fullName>
    </submittedName>
</protein>
<dbReference type="PANTHER" id="PTHR43248">
    <property type="entry name" value="2-SUCCINYL-6-HYDROXY-2,4-CYCLOHEXADIENE-1-CARBOXYLATE SYNTHASE"/>
    <property type="match status" value="1"/>
</dbReference>
<keyword evidence="3 7" id="KW-0378">Hydrolase</keyword>
<keyword evidence="2 4" id="KW-0732">Signal</keyword>
<dbReference type="InterPro" id="IPR051601">
    <property type="entry name" value="Serine_prot/Carboxylest_S33"/>
</dbReference>
<evidence type="ECO:0000259" key="5">
    <source>
        <dbReference type="Pfam" id="PF00561"/>
    </source>
</evidence>
<dbReference type="EMBL" id="CP049865">
    <property type="protein sequence ID" value="QIK72338.1"/>
    <property type="molecule type" value="Genomic_DNA"/>
</dbReference>
<feature type="domain" description="AB hydrolase-1" evidence="5">
    <location>
        <begin position="100"/>
        <end position="251"/>
    </location>
</feature>
<sequence>MTKTTRRRRWAGAIAAVLALGLAPLAAPAAAASGPDVTSALERRRVDTVPTPALDWRPCEWGECARVRLPLDYDQPRGASVEVALTRIPARRPDLRIGSLFLNPGGPGMSGTQFPQRALAWLGDDVQDRFDLIGMDPRGTNDSTTSRCFRSPERLDAVTGVLTGMGFPVTDTEERDFIRGARAVATSCSGPGRQMASAMSTAQVARDMDVLRRAVGDRKLSFLGFSYGTYLGQVYANLFPDRVRALVIDGVVDPTAWVGSARTAGTPISVRMNSAPASWAALDETLRRCAASGACPIADPHATLARVTDALKRQPLTIDDPENGPWELTYQQFVSTLLYSLYGEAGPEEIPGLIAMVDAMQQPEPAGRAARGAGPAREYGAATRRAVQHARGYDNSLEQVPIVMCSDSRNPRRADAWERLADREDARAPYFGRHWLWGSVYCAQQHWRATDEDAYAGPFTKVTSAPVLVIGNEHDPATSYASAVAVSRLIPRSRLLSSNNWGHTAYGVSACATAHADRYLVAGTLPPAGTRCTDGAQPFG</sequence>
<evidence type="ECO:0000256" key="4">
    <source>
        <dbReference type="SAM" id="SignalP"/>
    </source>
</evidence>
<dbReference type="PROSITE" id="PS51318">
    <property type="entry name" value="TAT"/>
    <property type="match status" value="1"/>
</dbReference>